<feature type="region of interest" description="Disordered" evidence="3">
    <location>
        <begin position="343"/>
        <end position="367"/>
    </location>
</feature>
<sequence>MVMEVIRTIVGEIEVLKDIIHGRSEIAGPAASADKAKLIAFQVTQIKKKIKTLKLEGRIVYNDLEREESKLQREIRELRQLVSEEESTGVKFQRGQHQPSRSEAGIQCQRVTGRTKGKHCQCEGSSCECGGTENVQCQGFHSGALSNENKLLRVESNYVPELEKKLYGKEALTENTGTEEESQEQVVLNVNIVDDLNDEQNKNTEIEITGGDECTVVMPKFKHSWETKDHSQFLRIHRKYRLPHRRLQEWQTLLTYKSVEEIEHHAAKYEAYLREKHVVKGQLIQWRSEKEQRKKEQLDKAMQEKLAVEENLKGERQAKEKNLRREREKRYQKLALWKESMQSEDRKVTKAPADVQTKTAGSRSCDTQPRHRIMAFTDEERKVMVSQLQDYHERKVRQRELELKRKQEEEDYRKQLQSNNHNRRRNFRERDEEYQKSRREERAREERRREEQARRLEKIKISVKVEAERDPGRVTRPTMCRLAYTHTPSPLPNTVSTVHVDDIPHLATPAWRQDFL</sequence>
<dbReference type="EMBL" id="JAWQEG010002223">
    <property type="protein sequence ID" value="KAK3873444.1"/>
    <property type="molecule type" value="Genomic_DNA"/>
</dbReference>
<keyword evidence="5" id="KW-1185">Reference proteome</keyword>
<organism evidence="4 5">
    <name type="scientific">Petrolisthes cinctipes</name>
    <name type="common">Flat porcelain crab</name>
    <dbReference type="NCBI Taxonomy" id="88211"/>
    <lineage>
        <taxon>Eukaryota</taxon>
        <taxon>Metazoa</taxon>
        <taxon>Ecdysozoa</taxon>
        <taxon>Arthropoda</taxon>
        <taxon>Crustacea</taxon>
        <taxon>Multicrustacea</taxon>
        <taxon>Malacostraca</taxon>
        <taxon>Eumalacostraca</taxon>
        <taxon>Eucarida</taxon>
        <taxon>Decapoda</taxon>
        <taxon>Pleocyemata</taxon>
        <taxon>Anomura</taxon>
        <taxon>Galatheoidea</taxon>
        <taxon>Porcellanidae</taxon>
        <taxon>Petrolisthes</taxon>
    </lineage>
</organism>
<feature type="region of interest" description="Disordered" evidence="3">
    <location>
        <begin position="407"/>
        <end position="449"/>
    </location>
</feature>
<evidence type="ECO:0000256" key="2">
    <source>
        <dbReference type="SAM" id="Coils"/>
    </source>
</evidence>
<dbReference type="Proteomes" id="UP001286313">
    <property type="component" value="Unassembled WGS sequence"/>
</dbReference>
<dbReference type="PANTHER" id="PTHR21549:SF0">
    <property type="entry name" value="COILED-COIL DOMAIN-CONTAINING PROTEIN 112"/>
    <property type="match status" value="1"/>
</dbReference>
<reference evidence="4" key="1">
    <citation type="submission" date="2023-10" db="EMBL/GenBank/DDBJ databases">
        <title>Genome assemblies of two species of porcelain crab, Petrolisthes cinctipes and Petrolisthes manimaculis (Anomura: Porcellanidae).</title>
        <authorList>
            <person name="Angst P."/>
        </authorList>
    </citation>
    <scope>NUCLEOTIDE SEQUENCE</scope>
    <source>
        <strain evidence="4">PB745_01</strain>
        <tissue evidence="4">Gill</tissue>
    </source>
</reference>
<gene>
    <name evidence="4" type="ORF">Pcinc_021546</name>
</gene>
<evidence type="ECO:0000256" key="3">
    <source>
        <dbReference type="SAM" id="MobiDB-lite"/>
    </source>
</evidence>
<dbReference type="AlphaFoldDB" id="A0AAE1KHD6"/>
<proteinExistence type="predicted"/>
<feature type="compositionally biased region" description="Polar residues" evidence="3">
    <location>
        <begin position="356"/>
        <end position="367"/>
    </location>
</feature>
<feature type="coiled-coil region" evidence="2">
    <location>
        <begin position="61"/>
        <end position="88"/>
    </location>
</feature>
<dbReference type="PANTHER" id="PTHR21549">
    <property type="entry name" value="MUTATED IN BLADDER CANCER 1"/>
    <property type="match status" value="1"/>
</dbReference>
<name>A0AAE1KHD6_PETCI</name>
<keyword evidence="1 2" id="KW-0175">Coiled coil</keyword>
<evidence type="ECO:0000256" key="1">
    <source>
        <dbReference type="ARBA" id="ARBA00023054"/>
    </source>
</evidence>
<evidence type="ECO:0000313" key="4">
    <source>
        <dbReference type="EMBL" id="KAK3873444.1"/>
    </source>
</evidence>
<feature type="compositionally biased region" description="Basic and acidic residues" evidence="3">
    <location>
        <begin position="428"/>
        <end position="449"/>
    </location>
</feature>
<feature type="coiled-coil region" evidence="2">
    <location>
        <begin position="291"/>
        <end position="329"/>
    </location>
</feature>
<protein>
    <submittedName>
        <fullName evidence="4">Uncharacterized protein</fullName>
    </submittedName>
</protein>
<evidence type="ECO:0000313" key="5">
    <source>
        <dbReference type="Proteomes" id="UP001286313"/>
    </source>
</evidence>
<accession>A0AAE1KHD6</accession>
<comment type="caution">
    <text evidence="4">The sequence shown here is derived from an EMBL/GenBank/DDBJ whole genome shotgun (WGS) entry which is preliminary data.</text>
</comment>
<dbReference type="InterPro" id="IPR039902">
    <property type="entry name" value="CCDC148/CCDC112"/>
</dbReference>